<dbReference type="Proteomes" id="UP000051984">
    <property type="component" value="Unassembled WGS sequence"/>
</dbReference>
<proteinExistence type="predicted"/>
<keyword evidence="1" id="KW-1133">Transmembrane helix</keyword>
<dbReference type="EMBL" id="AZCT01000014">
    <property type="protein sequence ID" value="KRK11776.1"/>
    <property type="molecule type" value="Genomic_DNA"/>
</dbReference>
<dbReference type="eggNOG" id="COG4652">
    <property type="taxonomic scope" value="Bacteria"/>
</dbReference>
<gene>
    <name evidence="2" type="ORF">FD51_GL000926</name>
</gene>
<feature type="transmembrane region" description="Helical" evidence="1">
    <location>
        <begin position="601"/>
        <end position="623"/>
    </location>
</feature>
<evidence type="ECO:0000313" key="2">
    <source>
        <dbReference type="EMBL" id="KRK11776.1"/>
    </source>
</evidence>
<organism evidence="2 3">
    <name type="scientific">Lacticaseibacillus zeae DSM 20178 = KCTC 3804</name>
    <dbReference type="NCBI Taxonomy" id="1423816"/>
    <lineage>
        <taxon>Bacteria</taxon>
        <taxon>Bacillati</taxon>
        <taxon>Bacillota</taxon>
        <taxon>Bacilli</taxon>
        <taxon>Lactobacillales</taxon>
        <taxon>Lactobacillaceae</taxon>
        <taxon>Lacticaseibacillus</taxon>
    </lineage>
</organism>
<dbReference type="PATRIC" id="fig|1423816.3.peg.958"/>
<feature type="transmembrane region" description="Helical" evidence="1">
    <location>
        <begin position="670"/>
        <end position="691"/>
    </location>
</feature>
<evidence type="ECO:0000256" key="1">
    <source>
        <dbReference type="SAM" id="Phobius"/>
    </source>
</evidence>
<evidence type="ECO:0000313" key="3">
    <source>
        <dbReference type="Proteomes" id="UP000051984"/>
    </source>
</evidence>
<feature type="transmembrane region" description="Helical" evidence="1">
    <location>
        <begin position="245"/>
        <end position="268"/>
    </location>
</feature>
<feature type="transmembrane region" description="Helical" evidence="1">
    <location>
        <begin position="644"/>
        <end position="664"/>
    </location>
</feature>
<feature type="transmembrane region" description="Helical" evidence="1">
    <location>
        <begin position="199"/>
        <end position="222"/>
    </location>
</feature>
<feature type="transmembrane region" description="Helical" evidence="1">
    <location>
        <begin position="322"/>
        <end position="343"/>
    </location>
</feature>
<dbReference type="AlphaFoldDB" id="A0A0R1ERD2"/>
<feature type="transmembrane region" description="Helical" evidence="1">
    <location>
        <begin position="274"/>
        <end position="301"/>
    </location>
</feature>
<keyword evidence="1" id="KW-0472">Membrane</keyword>
<dbReference type="Pfam" id="PF07242">
    <property type="entry name" value="DUF1430"/>
    <property type="match status" value="1"/>
</dbReference>
<sequence length="705" mass="78694">MKRIVSVFLSFMVLLASLFVINIFQTNDQIRVENIESTPTSFKVYLANTTKSPQATLSFFEQLAKNHHASIVRTDFPNQTVLKSAVVDQSSFPYTNFFQNPQPVKLFENPNATYTQAASSKGQPHIPVFGKSINIRLQNMAAYFKNGDKSANGIYTIIPATGASKDAITKEFAAFFDVPESELLTPKTQSEKEYVNRDLLMYAIAFGVLALLSLLGVLALAMDRIKPIGVWKIVGLSTRDILLQLYRLPIITTLASSVLVLAACYFYFDYFPKGFWTLLGASQLAVLMIFVIVILIVLVLIRSIKVVRFLKNAISFKLGTGLLAILKAVMIILTTVLLIGSLANIKDIVTATKRYNQVAEVGKKLTINSLGFEGEALKNFELNNGKNEARLGAIFSQLDTQLGAEFISGGTVYPRRNLTRYPAASTFKPQDAYQVVRVNQNVLRSLNLSTKKHLSNQFLIPISRKNDRHIKLLSQLLAYDRLSEAEQKKTTPGQLKVALQYYTPTTEKAKYFSNDGKWHATSNPIFEVINPQKIDYKSQNQLLTADVSNPLRITNTKQNRQKLKTMTNAQKLGGIELRFATIGSILNNETDSSRLGLQISAGLLIITFLISLIVSAFASFLYFETHKFKLSVLRVLGIKLVDRYQQIIGFLLLMYVTQIIVAFMLQKSALAIVVGLILAACDLLVSFAMLYHEENKNIVQVLKGE</sequence>
<comment type="caution">
    <text evidence="2">The sequence shown here is derived from an EMBL/GenBank/DDBJ whole genome shotgun (WGS) entry which is preliminary data.</text>
</comment>
<protein>
    <submittedName>
        <fullName evidence="2">Amino acid ABC transporter permease</fullName>
    </submittedName>
</protein>
<dbReference type="RefSeq" id="WP_010492481.1">
    <property type="nucleotide sequence ID" value="NZ_AZCT01000014.1"/>
</dbReference>
<reference evidence="2 3" key="1">
    <citation type="journal article" date="2015" name="Genome Announc.">
        <title>Expanding the biotechnology potential of lactobacilli through comparative genomics of 213 strains and associated genera.</title>
        <authorList>
            <person name="Sun Z."/>
            <person name="Harris H.M."/>
            <person name="McCann A."/>
            <person name="Guo C."/>
            <person name="Argimon S."/>
            <person name="Zhang W."/>
            <person name="Yang X."/>
            <person name="Jeffery I.B."/>
            <person name="Cooney J.C."/>
            <person name="Kagawa T.F."/>
            <person name="Liu W."/>
            <person name="Song Y."/>
            <person name="Salvetti E."/>
            <person name="Wrobel A."/>
            <person name="Rasinkangas P."/>
            <person name="Parkhill J."/>
            <person name="Rea M.C."/>
            <person name="O'Sullivan O."/>
            <person name="Ritari J."/>
            <person name="Douillard F.P."/>
            <person name="Paul Ross R."/>
            <person name="Yang R."/>
            <person name="Briner A.E."/>
            <person name="Felis G.E."/>
            <person name="de Vos W.M."/>
            <person name="Barrangou R."/>
            <person name="Klaenhammer T.R."/>
            <person name="Caufield P.W."/>
            <person name="Cui Y."/>
            <person name="Zhang H."/>
            <person name="O'Toole P.W."/>
        </authorList>
    </citation>
    <scope>NUCLEOTIDE SEQUENCE [LARGE SCALE GENOMIC DNA]</scope>
    <source>
        <strain evidence="2 3">DSM 20178</strain>
    </source>
</reference>
<dbReference type="InterPro" id="IPR006541">
    <property type="entry name" value="Bacteriocin_ass"/>
</dbReference>
<accession>A0A0R1ERD2</accession>
<keyword evidence="1" id="KW-0812">Transmembrane</keyword>
<name>A0A0R1ERD2_LACZE</name>